<evidence type="ECO:0000313" key="3">
    <source>
        <dbReference type="EMBL" id="SEF59010.1"/>
    </source>
</evidence>
<organism evidence="3 4">
    <name type="scientific">Jhaorihella thermophila</name>
    <dbReference type="NCBI Taxonomy" id="488547"/>
    <lineage>
        <taxon>Bacteria</taxon>
        <taxon>Pseudomonadati</taxon>
        <taxon>Pseudomonadota</taxon>
        <taxon>Alphaproteobacteria</taxon>
        <taxon>Rhodobacterales</taxon>
        <taxon>Paracoccaceae</taxon>
        <taxon>Jhaorihella</taxon>
    </lineage>
</organism>
<gene>
    <name evidence="3" type="ORF">SAMN05421751_102134</name>
</gene>
<protein>
    <submittedName>
        <fullName evidence="3">3-methylfumaryl-CoA hydratase</fullName>
    </submittedName>
</protein>
<evidence type="ECO:0000313" key="4">
    <source>
        <dbReference type="Proteomes" id="UP000236742"/>
    </source>
</evidence>
<proteinExistence type="predicted"/>
<evidence type="ECO:0000259" key="2">
    <source>
        <dbReference type="Pfam" id="PF13452"/>
    </source>
</evidence>
<accession>A0A1H5T8A1</accession>
<dbReference type="Gene3D" id="3.10.129.10">
    <property type="entry name" value="Hotdog Thioesterase"/>
    <property type="match status" value="2"/>
</dbReference>
<dbReference type="Proteomes" id="UP000236742">
    <property type="component" value="Unassembled WGS sequence"/>
</dbReference>
<dbReference type="PANTHER" id="PTHR28152:SF1">
    <property type="entry name" value="HYDROXYACYL-THIOESTER DEHYDRATASE TYPE 2, MITOCHONDRIAL"/>
    <property type="match status" value="1"/>
</dbReference>
<dbReference type="OrthoDB" id="7183822at2"/>
<dbReference type="InterPro" id="IPR052741">
    <property type="entry name" value="Mitochondrial_HTD2"/>
</dbReference>
<dbReference type="Pfam" id="PF13452">
    <property type="entry name" value="FAS1_DH_region"/>
    <property type="match status" value="1"/>
</dbReference>
<dbReference type="PANTHER" id="PTHR28152">
    <property type="entry name" value="HYDROXYACYL-THIOESTER DEHYDRATASE TYPE 2, MITOCHONDRIAL"/>
    <property type="match status" value="1"/>
</dbReference>
<feature type="region of interest" description="Disordered" evidence="1">
    <location>
        <begin position="149"/>
        <end position="169"/>
    </location>
</feature>
<dbReference type="EMBL" id="FNVD01000002">
    <property type="protein sequence ID" value="SEF59010.1"/>
    <property type="molecule type" value="Genomic_DNA"/>
</dbReference>
<dbReference type="InterPro" id="IPR029069">
    <property type="entry name" value="HotDog_dom_sf"/>
</dbReference>
<dbReference type="SUPFAM" id="SSF54637">
    <property type="entry name" value="Thioesterase/thiol ester dehydrase-isomerase"/>
    <property type="match status" value="1"/>
</dbReference>
<dbReference type="AlphaFoldDB" id="A0A1H5T8A1"/>
<name>A0A1H5T8A1_9RHOB</name>
<feature type="domain" description="FAS1-like dehydratase" evidence="2">
    <location>
        <begin position="77"/>
        <end position="137"/>
    </location>
</feature>
<dbReference type="InterPro" id="IPR039569">
    <property type="entry name" value="FAS1-like_DH_region"/>
</dbReference>
<dbReference type="GO" id="GO:0019171">
    <property type="term" value="F:(3R)-hydroxyacyl-[acyl-carrier-protein] dehydratase activity"/>
    <property type="evidence" value="ECO:0007669"/>
    <property type="project" value="TreeGrafter"/>
</dbReference>
<sequence length="274" mass="30132">MQGGEKRTGCQTTERQADLMDPARAAAFQVALGQEPTIGAGSVLPPFFHQLYFWAPRPPGALGRDGHPRVGDGIIPDMGLPRRMWAGGRLAFHAPLLAGVPAERVSHLEQAVRKTGRSGPLAFVTLRHEISQGRRVCVTEWQDLVYREDPDPSAARPAPPEARRDETERRTVSFSTTLLFRYSALTFNGHRIHYDLDYARQVEGYDGLVVHGPLLAQLLMLLAEEAIGPLAGFAFRASSPLMHFDTAELCLKGRELWVRGPDGRQCMTAAAETG</sequence>
<evidence type="ECO:0000256" key="1">
    <source>
        <dbReference type="SAM" id="MobiDB-lite"/>
    </source>
</evidence>
<reference evidence="3 4" key="1">
    <citation type="submission" date="2016-10" db="EMBL/GenBank/DDBJ databases">
        <authorList>
            <person name="de Groot N.N."/>
        </authorList>
    </citation>
    <scope>NUCLEOTIDE SEQUENCE [LARGE SCALE GENOMIC DNA]</scope>
    <source>
        <strain evidence="3 4">DSM 23413</strain>
    </source>
</reference>
<keyword evidence="4" id="KW-1185">Reference proteome</keyword>